<evidence type="ECO:0000256" key="1">
    <source>
        <dbReference type="SAM" id="Coils"/>
    </source>
</evidence>
<keyword evidence="1" id="KW-0175">Coiled coil</keyword>
<organism evidence="2 3">
    <name type="scientific">Capnocytophaga felis</name>
    <dbReference type="NCBI Taxonomy" id="2267611"/>
    <lineage>
        <taxon>Bacteria</taxon>
        <taxon>Pseudomonadati</taxon>
        <taxon>Bacteroidota</taxon>
        <taxon>Flavobacteriia</taxon>
        <taxon>Flavobacteriales</taxon>
        <taxon>Flavobacteriaceae</taxon>
        <taxon>Capnocytophaga</taxon>
    </lineage>
</organism>
<dbReference type="OrthoDB" id="1120922at2"/>
<comment type="caution">
    <text evidence="2">The sequence shown here is derived from an EMBL/GenBank/DDBJ whole genome shotgun (WGS) entry which is preliminary data.</text>
</comment>
<sequence length="218" mass="24957">MRKHYYTIAGMIQNFGILFENLKNNAEIAQEMAEYGYGETEIAQGKALYDKAIELHQANLKETKEETESYADFDKKFNSVLSVFMKDRKKGKIVFKDQEANLRTLRLKALPSKSIASLMEEMKNFYNVLDQDEALRQAISRLKVDESHIKSQLEGIVQAEKAYAAYQNEKGEAQQATKNKDAAFSELEKWVRELYSIAKIALEDKPQLLESIAKSVRG</sequence>
<feature type="coiled-coil region" evidence="1">
    <location>
        <begin position="156"/>
        <end position="193"/>
    </location>
</feature>
<dbReference type="Proteomes" id="UP000398217">
    <property type="component" value="Unassembled WGS sequence"/>
</dbReference>
<name>A0A5M4B9B2_9FLAO</name>
<dbReference type="AlphaFoldDB" id="A0A5M4B9B2"/>
<evidence type="ECO:0000313" key="3">
    <source>
        <dbReference type="Proteomes" id="UP000398217"/>
    </source>
</evidence>
<reference evidence="3" key="1">
    <citation type="journal article" date="2020" name="Int. J. Syst. Evol. Microbiol.">
        <title>Capnocytophaga felis sp. nov. isolated from the feline oral cavity.</title>
        <authorList>
            <person name="Suzuki M."/>
            <person name="Umeda K."/>
            <person name="Kimura M."/>
            <person name="Imaoka K."/>
            <person name="Morikawa S."/>
            <person name="Maeda K."/>
        </authorList>
    </citation>
    <scope>NUCLEOTIDE SEQUENCE [LARGE SCALE GENOMIC DNA]</scope>
    <source>
        <strain evidence="3">KC07070</strain>
    </source>
</reference>
<dbReference type="EMBL" id="BLBC01000006">
    <property type="protein sequence ID" value="GET45777.1"/>
    <property type="molecule type" value="Genomic_DNA"/>
</dbReference>
<gene>
    <name evidence="2" type="ORF">RCZ01_10790</name>
</gene>
<evidence type="ECO:0000313" key="2">
    <source>
        <dbReference type="EMBL" id="GET45777.1"/>
    </source>
</evidence>
<accession>A0A5M4B9B2</accession>
<dbReference type="RefSeq" id="WP_155284446.1">
    <property type="nucleotide sequence ID" value="NZ_BLBC01000006.1"/>
</dbReference>
<keyword evidence="3" id="KW-1185">Reference proteome</keyword>
<proteinExistence type="predicted"/>
<protein>
    <submittedName>
        <fullName evidence="2">Uncharacterized protein</fullName>
    </submittedName>
</protein>